<feature type="region of interest" description="Disordered" evidence="1">
    <location>
        <begin position="26"/>
        <end position="81"/>
    </location>
</feature>
<reference evidence="2 3" key="1">
    <citation type="submission" date="2012-02" db="EMBL/GenBank/DDBJ databases">
        <title>Whole genome shotgun sequence of Gordonia terrae NBRC 100016.</title>
        <authorList>
            <person name="Takarada H."/>
            <person name="Hosoyama A."/>
            <person name="Tsuchikane K."/>
            <person name="Katsumata H."/>
            <person name="Yamazaki S."/>
            <person name="Fujita N."/>
        </authorList>
    </citation>
    <scope>NUCLEOTIDE SEQUENCE [LARGE SCALE GENOMIC DNA]</scope>
    <source>
        <strain evidence="2 3">NBRC 100016</strain>
    </source>
</reference>
<keyword evidence="3" id="KW-1185">Reference proteome</keyword>
<name>A0ABQ0HKY1_9ACTN</name>
<gene>
    <name evidence="2" type="ORF">GOTRE_175_00160</name>
</gene>
<evidence type="ECO:0000256" key="1">
    <source>
        <dbReference type="SAM" id="MobiDB-lite"/>
    </source>
</evidence>
<accession>A0ABQ0HKY1</accession>
<protein>
    <submittedName>
        <fullName evidence="2">Uncharacterized protein</fullName>
    </submittedName>
</protein>
<evidence type="ECO:0000313" key="3">
    <source>
        <dbReference type="Proteomes" id="UP000004881"/>
    </source>
</evidence>
<dbReference type="EMBL" id="BAFD01000124">
    <property type="protein sequence ID" value="GAB46536.1"/>
    <property type="molecule type" value="Genomic_DNA"/>
</dbReference>
<organism evidence="2 3">
    <name type="scientific">Gordonia terrae NBRC 100016</name>
    <dbReference type="NCBI Taxonomy" id="1089454"/>
    <lineage>
        <taxon>Bacteria</taxon>
        <taxon>Bacillati</taxon>
        <taxon>Actinomycetota</taxon>
        <taxon>Actinomycetes</taxon>
        <taxon>Mycobacteriales</taxon>
        <taxon>Gordoniaceae</taxon>
        <taxon>Gordonia</taxon>
    </lineage>
</organism>
<comment type="caution">
    <text evidence="2">The sequence shown here is derived from an EMBL/GenBank/DDBJ whole genome shotgun (WGS) entry which is preliminary data.</text>
</comment>
<evidence type="ECO:0000313" key="2">
    <source>
        <dbReference type="EMBL" id="GAB46536.1"/>
    </source>
</evidence>
<sequence>MTDQVRCDEPDTGEVVGQRCPATAVAGEPVDGENRRTAAEDMGVESCHPSILPYGPRRKPMQVADGNRRRWRRLAESVGGP</sequence>
<dbReference type="Proteomes" id="UP000004881">
    <property type="component" value="Unassembled WGS sequence"/>
</dbReference>
<proteinExistence type="predicted"/>